<comment type="caution">
    <text evidence="12">The sequence shown here is derived from an EMBL/GenBank/DDBJ whole genome shotgun (WGS) entry which is preliminary data.</text>
</comment>
<dbReference type="InterPro" id="IPR056375">
    <property type="entry name" value="Idi_bact"/>
</dbReference>
<evidence type="ECO:0000256" key="7">
    <source>
        <dbReference type="ARBA" id="ARBA00023211"/>
    </source>
</evidence>
<evidence type="ECO:0000256" key="3">
    <source>
        <dbReference type="ARBA" id="ARBA00012057"/>
    </source>
</evidence>
<comment type="similarity">
    <text evidence="2">Belongs to the IPP isomerase type 1 family.</text>
</comment>
<comment type="pathway">
    <text evidence="1">Isoprenoid biosynthesis; dimethylallyl diphosphate biosynthesis; dimethylallyl diphosphate from isopentenyl diphosphate: step 1/1.</text>
</comment>
<evidence type="ECO:0000256" key="6">
    <source>
        <dbReference type="ARBA" id="ARBA00022842"/>
    </source>
</evidence>
<evidence type="ECO:0000313" key="13">
    <source>
        <dbReference type="Proteomes" id="UP000651271"/>
    </source>
</evidence>
<evidence type="ECO:0000313" key="12">
    <source>
        <dbReference type="EMBL" id="MBD1429489.1"/>
    </source>
</evidence>
<dbReference type="HAMAP" id="MF_00202">
    <property type="entry name" value="Idi"/>
    <property type="match status" value="1"/>
</dbReference>
<dbReference type="Pfam" id="PF00293">
    <property type="entry name" value="NUDIX"/>
    <property type="match status" value="1"/>
</dbReference>
<dbReference type="Gene3D" id="3.90.79.10">
    <property type="entry name" value="Nucleoside Triphosphate Pyrophosphohydrolase"/>
    <property type="match status" value="1"/>
</dbReference>
<organism evidence="12 13">
    <name type="scientific">Sphingobacterium litopenaei</name>
    <dbReference type="NCBI Taxonomy" id="2763500"/>
    <lineage>
        <taxon>Bacteria</taxon>
        <taxon>Pseudomonadati</taxon>
        <taxon>Bacteroidota</taxon>
        <taxon>Sphingobacteriia</taxon>
        <taxon>Sphingobacteriales</taxon>
        <taxon>Sphingobacteriaceae</taxon>
        <taxon>Sphingobacterium</taxon>
    </lineage>
</organism>
<evidence type="ECO:0000256" key="9">
    <source>
        <dbReference type="ARBA" id="ARBA00023235"/>
    </source>
</evidence>
<dbReference type="PROSITE" id="PS51462">
    <property type="entry name" value="NUDIX"/>
    <property type="match status" value="1"/>
</dbReference>
<feature type="domain" description="Nudix hydrolase" evidence="11">
    <location>
        <begin position="31"/>
        <end position="163"/>
    </location>
</feature>
<keyword evidence="8" id="KW-0414">Isoprene biosynthesis</keyword>
<dbReference type="GO" id="GO:0004452">
    <property type="term" value="F:isopentenyl-diphosphate delta-isomerase activity"/>
    <property type="evidence" value="ECO:0007669"/>
    <property type="project" value="UniProtKB-EC"/>
</dbReference>
<dbReference type="PANTHER" id="PTHR10885">
    <property type="entry name" value="ISOPENTENYL-DIPHOSPHATE DELTA-ISOMERASE"/>
    <property type="match status" value="1"/>
</dbReference>
<dbReference type="RefSeq" id="WP_165291941.1">
    <property type="nucleotide sequence ID" value="NZ_JACOIJ010000011.1"/>
</dbReference>
<evidence type="ECO:0000259" key="11">
    <source>
        <dbReference type="PROSITE" id="PS51462"/>
    </source>
</evidence>
<evidence type="ECO:0000256" key="5">
    <source>
        <dbReference type="ARBA" id="ARBA00022723"/>
    </source>
</evidence>
<dbReference type="NCBIfam" id="NF002995">
    <property type="entry name" value="PRK03759.1"/>
    <property type="match status" value="1"/>
</dbReference>
<reference evidence="12 13" key="1">
    <citation type="submission" date="2020-08" db="EMBL/GenBank/DDBJ databases">
        <title>Sphingobacterium sp. DN04309 isolated from aquaculture water.</title>
        <authorList>
            <person name="Zhang M."/>
        </authorList>
    </citation>
    <scope>NUCLEOTIDE SEQUENCE [LARGE SCALE GENOMIC DNA]</scope>
    <source>
        <strain evidence="12 13">DN04309</strain>
    </source>
</reference>
<dbReference type="PANTHER" id="PTHR10885:SF0">
    <property type="entry name" value="ISOPENTENYL-DIPHOSPHATE DELTA-ISOMERASE"/>
    <property type="match status" value="1"/>
</dbReference>
<keyword evidence="7" id="KW-0464">Manganese</keyword>
<dbReference type="EC" id="5.3.3.2" evidence="3 10"/>
<evidence type="ECO:0000256" key="2">
    <source>
        <dbReference type="ARBA" id="ARBA00007579"/>
    </source>
</evidence>
<keyword evidence="6" id="KW-0460">Magnesium</keyword>
<keyword evidence="13" id="KW-1185">Reference proteome</keyword>
<dbReference type="EMBL" id="JACOIJ010000011">
    <property type="protein sequence ID" value="MBD1429489.1"/>
    <property type="molecule type" value="Genomic_DNA"/>
</dbReference>
<keyword evidence="9 12" id="KW-0413">Isomerase</keyword>
<accession>A0ABR7YDU7</accession>
<keyword evidence="4" id="KW-0963">Cytoplasm</keyword>
<name>A0ABR7YDU7_9SPHI</name>
<evidence type="ECO:0000256" key="1">
    <source>
        <dbReference type="ARBA" id="ARBA00004826"/>
    </source>
</evidence>
<dbReference type="InterPro" id="IPR011876">
    <property type="entry name" value="IsopentenylPP_isomerase_typ1"/>
</dbReference>
<protein>
    <recommendedName>
        <fullName evidence="3 10">Isopentenyl-diphosphate delta-isomerase</fullName>
        <ecNumber evidence="3 10">5.3.3.2</ecNumber>
    </recommendedName>
</protein>
<dbReference type="CDD" id="cd02885">
    <property type="entry name" value="NUDIX_IPP_Isomerase"/>
    <property type="match status" value="1"/>
</dbReference>
<evidence type="ECO:0000256" key="10">
    <source>
        <dbReference type="NCBIfam" id="TIGR02150"/>
    </source>
</evidence>
<sequence length="179" mass="21059">MGKERNHVVLVDTQNKVLGTMDKYEAHIKGALHRAFSIFIFNEKGELLLQQRATGKYHGANLWTNTCCSHQQINENTLDAAKDRLAYEMNMSANLEELFTFIYHAKVENNLIEHELDVVLFGISNSEPHPNPEEVQAYKWINTEKLESWMNKHPEQFTYWFKDVWHRVKDHMLQTIDID</sequence>
<dbReference type="PIRSF" id="PIRSF018427">
    <property type="entry name" value="Isopntndiph_ism"/>
    <property type="match status" value="1"/>
</dbReference>
<proteinExistence type="inferred from homology"/>
<dbReference type="InterPro" id="IPR000086">
    <property type="entry name" value="NUDIX_hydrolase_dom"/>
</dbReference>
<dbReference type="SUPFAM" id="SSF55811">
    <property type="entry name" value="Nudix"/>
    <property type="match status" value="1"/>
</dbReference>
<evidence type="ECO:0000256" key="4">
    <source>
        <dbReference type="ARBA" id="ARBA00022490"/>
    </source>
</evidence>
<gene>
    <name evidence="12" type="primary">idi</name>
    <name evidence="12" type="ORF">H8B04_07895</name>
</gene>
<evidence type="ECO:0000256" key="8">
    <source>
        <dbReference type="ARBA" id="ARBA00023229"/>
    </source>
</evidence>
<keyword evidence="5" id="KW-0479">Metal-binding</keyword>
<dbReference type="NCBIfam" id="TIGR02150">
    <property type="entry name" value="IPP_isom_1"/>
    <property type="match status" value="1"/>
</dbReference>
<dbReference type="Proteomes" id="UP000651271">
    <property type="component" value="Unassembled WGS sequence"/>
</dbReference>
<dbReference type="InterPro" id="IPR015797">
    <property type="entry name" value="NUDIX_hydrolase-like_dom_sf"/>
</dbReference>